<evidence type="ECO:0000313" key="1">
    <source>
        <dbReference type="EMBL" id="ETL43688.1"/>
    </source>
</evidence>
<gene>
    <name evidence="1" type="ORF">L916_05868</name>
</gene>
<dbReference type="Proteomes" id="UP000053864">
    <property type="component" value="Unassembled WGS sequence"/>
</dbReference>
<proteinExistence type="predicted"/>
<dbReference type="AlphaFoldDB" id="W2JDM3"/>
<accession>W2JDM3</accession>
<reference evidence="1 2" key="1">
    <citation type="submission" date="2013-11" db="EMBL/GenBank/DDBJ databases">
        <title>The Genome Sequence of Phytophthora parasitica CJ05E6.</title>
        <authorList>
            <consortium name="The Broad Institute Genomics Platform"/>
            <person name="Russ C."/>
            <person name="Tyler B."/>
            <person name="Panabieres F."/>
            <person name="Shan W."/>
            <person name="Tripathy S."/>
            <person name="Grunwald N."/>
            <person name="Machado M."/>
            <person name="Johnson C.S."/>
            <person name="Arredondo F."/>
            <person name="Hong C."/>
            <person name="Coffey M."/>
            <person name="Young S.K."/>
            <person name="Zeng Q."/>
            <person name="Gargeya S."/>
            <person name="Fitzgerald M."/>
            <person name="Abouelleil A."/>
            <person name="Alvarado L."/>
            <person name="Chapman S.B."/>
            <person name="Gainer-Dewar J."/>
            <person name="Goldberg J."/>
            <person name="Griggs A."/>
            <person name="Gujja S."/>
            <person name="Hansen M."/>
            <person name="Howarth C."/>
            <person name="Imamovic A."/>
            <person name="Ireland A."/>
            <person name="Larimer J."/>
            <person name="McCowan C."/>
            <person name="Murphy C."/>
            <person name="Pearson M."/>
            <person name="Poon T.W."/>
            <person name="Priest M."/>
            <person name="Roberts A."/>
            <person name="Saif S."/>
            <person name="Shea T."/>
            <person name="Sykes S."/>
            <person name="Wortman J."/>
            <person name="Nusbaum C."/>
            <person name="Birren B."/>
        </authorList>
    </citation>
    <scope>NUCLEOTIDE SEQUENCE [LARGE SCALE GENOMIC DNA]</scope>
    <source>
        <strain evidence="1 2">CJ05E6</strain>
    </source>
</reference>
<dbReference type="EMBL" id="KI672119">
    <property type="protein sequence ID" value="ETL43688.1"/>
    <property type="molecule type" value="Genomic_DNA"/>
</dbReference>
<organism evidence="1 2">
    <name type="scientific">Phytophthora nicotianae</name>
    <name type="common">Potato buckeye rot agent</name>
    <name type="synonym">Phytophthora parasitica</name>
    <dbReference type="NCBI Taxonomy" id="4792"/>
    <lineage>
        <taxon>Eukaryota</taxon>
        <taxon>Sar</taxon>
        <taxon>Stramenopiles</taxon>
        <taxon>Oomycota</taxon>
        <taxon>Peronosporomycetes</taxon>
        <taxon>Peronosporales</taxon>
        <taxon>Peronosporaceae</taxon>
        <taxon>Phytophthora</taxon>
    </lineage>
</organism>
<name>W2JDM3_PHYNI</name>
<sequence length="53" mass="5900">MRQVVATVKLDSHSAVKNRWTTVLRIGDGWNDFSVGATGRLTLGGDLRRREDS</sequence>
<evidence type="ECO:0000313" key="2">
    <source>
        <dbReference type="Proteomes" id="UP000053864"/>
    </source>
</evidence>
<protein>
    <submittedName>
        <fullName evidence="1">Uncharacterized protein</fullName>
    </submittedName>
</protein>